<proteinExistence type="predicted"/>
<protein>
    <submittedName>
        <fullName evidence="1">DNA-directed RNA polymerase subunit RPC12/RpoP</fullName>
    </submittedName>
</protein>
<sequence length="724" mass="86052">MKKKFLVTLTPPKLTKQLKEEIEKDVPIVSQKLWGKRKAYKYNSYIKAKVEKGYLILSIFKTEFVRSGSKYPTYVVYFNRKSEEYISFETEIGKWRTAMLNNLDTDFSYYSSQHYISEKDGIKIQKYLKIERGNFLAICDYQSSVLEKHRDKQYKRITDEWDRMLKPVRSLPKDWKKWVLRKAISEHYIFYQYKRSGPTDGYCTCCGKKVVIEKPKYNEKGVCPNCGQKVQFKSIGKFGPIWTKQETAYLLQRCYPGFIIREFSVRMAIGKNSYQNPVAICSEKNRYLYDMDFKETPFYFGDYKHRGNRWIRGETHSNNYWYYYYSYVDNSSGAVYARTIPDLSKKELKMTGLPEILKGKSYFQPRDYLRSLRKAPILEQLVKAKLKTLSYEVLENPLKISSFQDHGALHSRLGINKDALKRLRKNDGNMKYLTWLQEENRSPHYLDDELIFWYMENHIEPNELNFIHSKMSYVQIRNYLIRQKGKRKDSISQVLTTWKDYISMAKRVKMNINDEIVYRATKLYKRHNDLIKYIEDNQLSVTAGELADKYPNINSVLSGLREKYEYSDETFTILAPRCIEDILKEGQALHHCIDKKTEYLERINEQETYILFLRNTKQPDTPYYTLEVEPGGVIRQKRTEYDRQNKDIEAASAFLREWQQEIQKRITENDRELANRSRQLRIESYAEMRKKKVKINGGLFQGKYLADVLEADLMEMPDTLQQAA</sequence>
<dbReference type="InterPro" id="IPR025586">
    <property type="entry name" value="PcfJ"/>
</dbReference>
<keyword evidence="2" id="KW-1185">Reference proteome</keyword>
<dbReference type="GO" id="GO:0000428">
    <property type="term" value="C:DNA-directed RNA polymerase complex"/>
    <property type="evidence" value="ECO:0007669"/>
    <property type="project" value="UniProtKB-KW"/>
</dbReference>
<dbReference type="Proteomes" id="UP001549106">
    <property type="component" value="Unassembled WGS sequence"/>
</dbReference>
<comment type="caution">
    <text evidence="1">The sequence shown here is derived from an EMBL/GenBank/DDBJ whole genome shotgun (WGS) entry which is preliminary data.</text>
</comment>
<reference evidence="1 2" key="1">
    <citation type="submission" date="2024-06" db="EMBL/GenBank/DDBJ databases">
        <title>Genomic Encyclopedia of Type Strains, Phase IV (KMG-IV): sequencing the most valuable type-strain genomes for metagenomic binning, comparative biology and taxonomic classification.</title>
        <authorList>
            <person name="Goeker M."/>
        </authorList>
    </citation>
    <scope>NUCLEOTIDE SEQUENCE [LARGE SCALE GENOMIC DNA]</scope>
    <source>
        <strain evidence="1 2">DSM 29492</strain>
    </source>
</reference>
<dbReference type="RefSeq" id="WP_257465657.1">
    <property type="nucleotide sequence ID" value="NZ_BAABXP010000003.1"/>
</dbReference>
<keyword evidence="1" id="KW-0240">DNA-directed RNA polymerase</keyword>
<accession>A0ABV2MA47</accession>
<gene>
    <name evidence="1" type="ORF">ABID24_003631</name>
</gene>
<keyword evidence="1" id="KW-0804">Transcription</keyword>
<dbReference type="Pfam" id="PF14284">
    <property type="entry name" value="PcfJ"/>
    <property type="match status" value="1"/>
</dbReference>
<name>A0ABV2MA47_9FIRM</name>
<organism evidence="1 2">
    <name type="scientific">Blautia caecimuris</name>
    <dbReference type="NCBI Taxonomy" id="1796615"/>
    <lineage>
        <taxon>Bacteria</taxon>
        <taxon>Bacillati</taxon>
        <taxon>Bacillota</taxon>
        <taxon>Clostridia</taxon>
        <taxon>Lachnospirales</taxon>
        <taxon>Lachnospiraceae</taxon>
        <taxon>Blautia</taxon>
    </lineage>
</organism>
<dbReference type="EMBL" id="JBEPMJ010000047">
    <property type="protein sequence ID" value="MET3752357.1"/>
    <property type="molecule type" value="Genomic_DNA"/>
</dbReference>
<evidence type="ECO:0000313" key="2">
    <source>
        <dbReference type="Proteomes" id="UP001549106"/>
    </source>
</evidence>
<evidence type="ECO:0000313" key="1">
    <source>
        <dbReference type="EMBL" id="MET3752357.1"/>
    </source>
</evidence>